<organism evidence="3 4">
    <name type="scientific">Arabis alpina</name>
    <name type="common">Alpine rock-cress</name>
    <dbReference type="NCBI Taxonomy" id="50452"/>
    <lineage>
        <taxon>Eukaryota</taxon>
        <taxon>Viridiplantae</taxon>
        <taxon>Streptophyta</taxon>
        <taxon>Embryophyta</taxon>
        <taxon>Tracheophyta</taxon>
        <taxon>Spermatophyta</taxon>
        <taxon>Magnoliopsida</taxon>
        <taxon>eudicotyledons</taxon>
        <taxon>Gunneridae</taxon>
        <taxon>Pentapetalae</taxon>
        <taxon>rosids</taxon>
        <taxon>malvids</taxon>
        <taxon>Brassicales</taxon>
        <taxon>Brassicaceae</taxon>
        <taxon>Arabideae</taxon>
        <taxon>Arabis</taxon>
    </lineage>
</organism>
<evidence type="ECO:0000313" key="4">
    <source>
        <dbReference type="Proteomes" id="UP000029120"/>
    </source>
</evidence>
<dbReference type="Proteomes" id="UP000029120">
    <property type="component" value="Chromosome 2"/>
</dbReference>
<dbReference type="EMBL" id="CM002870">
    <property type="protein sequence ID" value="KFK40623.1"/>
    <property type="molecule type" value="Genomic_DNA"/>
</dbReference>
<reference evidence="4" key="1">
    <citation type="journal article" date="2015" name="Nat. Plants">
        <title>Genome expansion of Arabis alpina linked with retrotransposition and reduced symmetric DNA methylation.</title>
        <authorList>
            <person name="Willing E.M."/>
            <person name="Rawat V."/>
            <person name="Mandakova T."/>
            <person name="Maumus F."/>
            <person name="James G.V."/>
            <person name="Nordstroem K.J."/>
            <person name="Becker C."/>
            <person name="Warthmann N."/>
            <person name="Chica C."/>
            <person name="Szarzynska B."/>
            <person name="Zytnicki M."/>
            <person name="Albani M.C."/>
            <person name="Kiefer C."/>
            <person name="Bergonzi S."/>
            <person name="Castaings L."/>
            <person name="Mateos J.L."/>
            <person name="Berns M.C."/>
            <person name="Bujdoso N."/>
            <person name="Piofczyk T."/>
            <person name="de Lorenzo L."/>
            <person name="Barrero-Sicilia C."/>
            <person name="Mateos I."/>
            <person name="Piednoel M."/>
            <person name="Hagmann J."/>
            <person name="Chen-Min-Tao R."/>
            <person name="Iglesias-Fernandez R."/>
            <person name="Schuster S.C."/>
            <person name="Alonso-Blanco C."/>
            <person name="Roudier F."/>
            <person name="Carbonero P."/>
            <person name="Paz-Ares J."/>
            <person name="Davis S.J."/>
            <person name="Pecinka A."/>
            <person name="Quesneville H."/>
            <person name="Colot V."/>
            <person name="Lysak M.A."/>
            <person name="Weigel D."/>
            <person name="Coupland G."/>
            <person name="Schneeberger K."/>
        </authorList>
    </citation>
    <scope>NUCLEOTIDE SEQUENCE [LARGE SCALE GENOMIC DNA]</scope>
    <source>
        <strain evidence="4">cv. Pajares</strain>
    </source>
</reference>
<evidence type="ECO:0000256" key="1">
    <source>
        <dbReference type="SAM" id="MobiDB-lite"/>
    </source>
</evidence>
<feature type="signal peptide" evidence="2">
    <location>
        <begin position="1"/>
        <end position="21"/>
    </location>
</feature>
<sequence>MNITKLLVVLFVGAFCGNVGAMQPGRMTNDTKLTVTGKKMRISMTFEDTGNSTNNGLGSIIGAIIGTILGNKTGPINITIPNSPNIPSPGPFPGGGLVGVAPSPTPEGSNDTEAPISGDIVGVAPSPAPEGETTNETEAPISGGIVGVAPAPEGGVLVTTNDLDTELIIDANGSEDFSNDWSGARPLDEVSKELLDIKVIPLPGMPPLPFLPPLPLLTPPSPVPTPPLPVPSPPVPSPTPPTPEGEGASAIKGGKHIMTNTGIGGVMNGVGKVSKETKVSISVHNTATTNGLGAELSFVTTSTGAVGYGNGYAGAATSPPGPSAQAGGSGSGSTYGSVTAEGPRAYGESGSGATGNGNAQAGANRAGATGSGSGGGAASSYGIGQTDR</sequence>
<feature type="compositionally biased region" description="Low complexity" evidence="1">
    <location>
        <begin position="356"/>
        <end position="368"/>
    </location>
</feature>
<dbReference type="AlphaFoldDB" id="A0A087HES1"/>
<accession>A0A087HES1</accession>
<feature type="region of interest" description="Disordered" evidence="1">
    <location>
        <begin position="225"/>
        <end position="252"/>
    </location>
</feature>
<keyword evidence="2" id="KW-0732">Signal</keyword>
<feature type="chain" id="PRO_5001823300" evidence="2">
    <location>
        <begin position="22"/>
        <end position="388"/>
    </location>
</feature>
<feature type="region of interest" description="Disordered" evidence="1">
    <location>
        <begin position="317"/>
        <end position="388"/>
    </location>
</feature>
<dbReference type="Gramene" id="KFK40623">
    <property type="protein sequence ID" value="KFK40623"/>
    <property type="gene ID" value="AALP_AA2G020200"/>
</dbReference>
<feature type="compositionally biased region" description="Pro residues" evidence="1">
    <location>
        <begin position="225"/>
        <end position="243"/>
    </location>
</feature>
<feature type="compositionally biased region" description="Low complexity" evidence="1">
    <location>
        <begin position="317"/>
        <end position="326"/>
    </location>
</feature>
<evidence type="ECO:0000256" key="2">
    <source>
        <dbReference type="SAM" id="SignalP"/>
    </source>
</evidence>
<feature type="compositionally biased region" description="Low complexity" evidence="1">
    <location>
        <begin position="378"/>
        <end position="388"/>
    </location>
</feature>
<name>A0A087HES1_ARAAL</name>
<dbReference type="OrthoDB" id="1105567at2759"/>
<keyword evidence="4" id="KW-1185">Reference proteome</keyword>
<proteinExistence type="predicted"/>
<protein>
    <submittedName>
        <fullName evidence="3">Uncharacterized protein</fullName>
    </submittedName>
</protein>
<gene>
    <name evidence="3" type="ordered locus">AALP_Aa2g020200</name>
</gene>
<evidence type="ECO:0000313" key="3">
    <source>
        <dbReference type="EMBL" id="KFK40623.1"/>
    </source>
</evidence>